<dbReference type="Gene3D" id="3.40.50.720">
    <property type="entry name" value="NAD(P)-binding Rossmann-like Domain"/>
    <property type="match status" value="1"/>
</dbReference>
<evidence type="ECO:0000313" key="6">
    <source>
        <dbReference type="Proteomes" id="UP000193907"/>
    </source>
</evidence>
<gene>
    <name evidence="4" type="ORF">AWB95_04810</name>
    <name evidence="5" type="ORF">CQY23_03385</name>
</gene>
<dbReference type="RefSeq" id="WP_062539681.1">
    <property type="nucleotide sequence ID" value="NZ_BBUN01000133.1"/>
</dbReference>
<sequence length="258" mass="26570">MEINGKKVVVIGGASGMGRATAELLAERGASVAVLDREGSDGKEVAAGLKGGGTFYPVDVTDFAGTEETLQAAVDALGGLHVVVTTAGGGIAKRTLSKSGPHDLESFQSVIDLNLVATFNISRLAAAHMAKNEPEDPEETGERGVIINTASIAAFEGQIGQVAYTAAKAGIAGMCLTMARDLGSMGIRVLAIAPSLFATGLTKGIPDEYATALTKDAAFPKRLGRPEEYAKLVAAIVDNPMLNGQCLRLDAGQRFAPK</sequence>
<protein>
    <submittedName>
        <fullName evidence="4">3-hydroxy-2-methylbutyryl-CoA dehydrogenase</fullName>
    </submittedName>
</protein>
<name>A0A1X1RUZ9_MYCCE</name>
<dbReference type="PRINTS" id="PR00081">
    <property type="entry name" value="GDHRDH"/>
</dbReference>
<evidence type="ECO:0000313" key="7">
    <source>
        <dbReference type="Proteomes" id="UP000230971"/>
    </source>
</evidence>
<dbReference type="InterPro" id="IPR020904">
    <property type="entry name" value="Sc_DH/Rdtase_CS"/>
</dbReference>
<dbReference type="PANTHER" id="PTHR43658">
    <property type="entry name" value="SHORT-CHAIN DEHYDROGENASE/REDUCTASE"/>
    <property type="match status" value="1"/>
</dbReference>
<organism evidence="4 6">
    <name type="scientific">Mycobacterium celatum</name>
    <dbReference type="NCBI Taxonomy" id="28045"/>
    <lineage>
        <taxon>Bacteria</taxon>
        <taxon>Bacillati</taxon>
        <taxon>Actinomycetota</taxon>
        <taxon>Actinomycetes</taxon>
        <taxon>Mycobacteriales</taxon>
        <taxon>Mycobacteriaceae</taxon>
        <taxon>Mycobacterium</taxon>
    </lineage>
</organism>
<evidence type="ECO:0000256" key="1">
    <source>
        <dbReference type="ARBA" id="ARBA00006484"/>
    </source>
</evidence>
<dbReference type="PROSITE" id="PS00061">
    <property type="entry name" value="ADH_SHORT"/>
    <property type="match status" value="1"/>
</dbReference>
<dbReference type="Proteomes" id="UP000230971">
    <property type="component" value="Unassembled WGS sequence"/>
</dbReference>
<dbReference type="EMBL" id="LQOM01000016">
    <property type="protein sequence ID" value="ORV18123.1"/>
    <property type="molecule type" value="Genomic_DNA"/>
</dbReference>
<evidence type="ECO:0000313" key="5">
    <source>
        <dbReference type="EMBL" id="PIB80593.1"/>
    </source>
</evidence>
<dbReference type="EMBL" id="PDKV01000002">
    <property type="protein sequence ID" value="PIB80593.1"/>
    <property type="molecule type" value="Genomic_DNA"/>
</dbReference>
<dbReference type="OrthoDB" id="9795647at2"/>
<dbReference type="STRING" id="28045.AWB95_04810"/>
<dbReference type="PANTHER" id="PTHR43658:SF8">
    <property type="entry name" value="17-BETA-HYDROXYSTEROID DEHYDROGENASE 14-RELATED"/>
    <property type="match status" value="1"/>
</dbReference>
<evidence type="ECO:0000313" key="4">
    <source>
        <dbReference type="EMBL" id="ORV18123.1"/>
    </source>
</evidence>
<dbReference type="GO" id="GO:0016491">
    <property type="term" value="F:oxidoreductase activity"/>
    <property type="evidence" value="ECO:0007669"/>
    <property type="project" value="UniProtKB-KW"/>
</dbReference>
<evidence type="ECO:0000256" key="3">
    <source>
        <dbReference type="RuleBase" id="RU000363"/>
    </source>
</evidence>
<keyword evidence="2" id="KW-0560">Oxidoreductase</keyword>
<accession>A0A1X1RUZ9</accession>
<dbReference type="AlphaFoldDB" id="A0A1X1RUZ9"/>
<dbReference type="Pfam" id="PF00106">
    <property type="entry name" value="adh_short"/>
    <property type="match status" value="1"/>
</dbReference>
<keyword evidence="6" id="KW-1185">Reference proteome</keyword>
<proteinExistence type="inferred from homology"/>
<comment type="caution">
    <text evidence="4">The sequence shown here is derived from an EMBL/GenBank/DDBJ whole genome shotgun (WGS) entry which is preliminary data.</text>
</comment>
<dbReference type="Proteomes" id="UP000193907">
    <property type="component" value="Unassembled WGS sequence"/>
</dbReference>
<dbReference type="InterPro" id="IPR036291">
    <property type="entry name" value="NAD(P)-bd_dom_sf"/>
</dbReference>
<dbReference type="PRINTS" id="PR00080">
    <property type="entry name" value="SDRFAMILY"/>
</dbReference>
<evidence type="ECO:0000256" key="2">
    <source>
        <dbReference type="ARBA" id="ARBA00023002"/>
    </source>
</evidence>
<dbReference type="InterPro" id="IPR002347">
    <property type="entry name" value="SDR_fam"/>
</dbReference>
<reference evidence="5 7" key="2">
    <citation type="journal article" date="2017" name="Infect. Genet. Evol.">
        <title>The new phylogeny of the genus Mycobacterium: The old and the news.</title>
        <authorList>
            <person name="Tortoli E."/>
            <person name="Fedrizzi T."/>
            <person name="Meehan C.J."/>
            <person name="Trovato A."/>
            <person name="Grottola A."/>
            <person name="Giacobazzi E."/>
            <person name="Serpini G.F."/>
            <person name="Tagliazucchi S."/>
            <person name="Fabio A."/>
            <person name="Bettua C."/>
            <person name="Bertorelli R."/>
            <person name="Frascaro F."/>
            <person name="De Sanctis V."/>
            <person name="Pecorari M."/>
            <person name="Jousson O."/>
            <person name="Segata N."/>
            <person name="Cirillo D.M."/>
        </authorList>
    </citation>
    <scope>NUCLEOTIDE SEQUENCE [LARGE SCALE GENOMIC DNA]</scope>
    <source>
        <strain evidence="5 7">NCTC 12882</strain>
    </source>
</reference>
<dbReference type="SUPFAM" id="SSF51735">
    <property type="entry name" value="NAD(P)-binding Rossmann-fold domains"/>
    <property type="match status" value="1"/>
</dbReference>
<reference evidence="4 6" key="1">
    <citation type="submission" date="2016-01" db="EMBL/GenBank/DDBJ databases">
        <title>The new phylogeny of the genus Mycobacterium.</title>
        <authorList>
            <person name="Tarcisio F."/>
            <person name="Conor M."/>
            <person name="Antonella G."/>
            <person name="Elisabetta G."/>
            <person name="Giulia F.S."/>
            <person name="Sara T."/>
            <person name="Anna F."/>
            <person name="Clotilde B."/>
            <person name="Roberto B."/>
            <person name="Veronica D.S."/>
            <person name="Fabio R."/>
            <person name="Monica P."/>
            <person name="Olivier J."/>
            <person name="Enrico T."/>
            <person name="Nicola S."/>
        </authorList>
    </citation>
    <scope>NUCLEOTIDE SEQUENCE [LARGE SCALE GENOMIC DNA]</scope>
    <source>
        <strain evidence="4 6">DSM 44243</strain>
    </source>
</reference>
<comment type="similarity">
    <text evidence="1 3">Belongs to the short-chain dehydrogenases/reductases (SDR) family.</text>
</comment>